<comment type="caution">
    <text evidence="6">The sequence shown here is derived from an EMBL/GenBank/DDBJ whole genome shotgun (WGS) entry which is preliminary data.</text>
</comment>
<dbReference type="AlphaFoldDB" id="X0YBY1"/>
<evidence type="ECO:0008006" key="7">
    <source>
        <dbReference type="Google" id="ProtNLM"/>
    </source>
</evidence>
<dbReference type="InterPro" id="IPR007861">
    <property type="entry name" value="DNA_mismatch_repair_MutS_clamp"/>
</dbReference>
<dbReference type="SUPFAM" id="SSF48334">
    <property type="entry name" value="DNA repair protein MutS, domain III"/>
    <property type="match status" value="1"/>
</dbReference>
<dbReference type="InterPro" id="IPR027417">
    <property type="entry name" value="P-loop_NTPase"/>
</dbReference>
<evidence type="ECO:0000259" key="4">
    <source>
        <dbReference type="Pfam" id="PF00488"/>
    </source>
</evidence>
<feature type="non-terminal residue" evidence="6">
    <location>
        <position position="222"/>
    </location>
</feature>
<gene>
    <name evidence="6" type="ORF">S01H1_80050</name>
</gene>
<name>X0YBY1_9ZZZZ</name>
<dbReference type="PANTHER" id="PTHR11361">
    <property type="entry name" value="DNA MISMATCH REPAIR PROTEIN MUTS FAMILY MEMBER"/>
    <property type="match status" value="1"/>
</dbReference>
<dbReference type="GO" id="GO:0030983">
    <property type="term" value="F:mismatched DNA binding"/>
    <property type="evidence" value="ECO:0007669"/>
    <property type="project" value="InterPro"/>
</dbReference>
<keyword evidence="3" id="KW-0238">DNA-binding</keyword>
<feature type="domain" description="DNA mismatch repair protein MutS clamp" evidence="5">
    <location>
        <begin position="4"/>
        <end position="82"/>
    </location>
</feature>
<dbReference type="InterPro" id="IPR000432">
    <property type="entry name" value="DNA_mismatch_repair_MutS_C"/>
</dbReference>
<sequence>ELATGGKAWIAKYQASESERTGIPRLKVGFNRVFGFFLEVGRGYSDKVPSEYVRKQTVKNAERYTTPELDERQRQVLGAEEEGVRRELELFEDLRNFVAHHRERLDNVAEQVATVDVLLTFADVARSRRWVRADISNDSVLAIDQGRHPVLEQLLPAGTLVPNDLALVGRRAEGAGENSLPSILLVTGPNMGGKSTFIRQAALLAVLAHAGSFVPAKAARIG</sequence>
<dbReference type="SUPFAM" id="SSF52540">
    <property type="entry name" value="P-loop containing nucleoside triphosphate hydrolases"/>
    <property type="match status" value="1"/>
</dbReference>
<evidence type="ECO:0000256" key="2">
    <source>
        <dbReference type="ARBA" id="ARBA00022840"/>
    </source>
</evidence>
<dbReference type="Pfam" id="PF00488">
    <property type="entry name" value="MutS_V"/>
    <property type="match status" value="1"/>
</dbReference>
<dbReference type="GO" id="GO:0140664">
    <property type="term" value="F:ATP-dependent DNA damage sensor activity"/>
    <property type="evidence" value="ECO:0007669"/>
    <property type="project" value="InterPro"/>
</dbReference>
<dbReference type="GO" id="GO:0005524">
    <property type="term" value="F:ATP binding"/>
    <property type="evidence" value="ECO:0007669"/>
    <property type="project" value="UniProtKB-KW"/>
</dbReference>
<feature type="non-terminal residue" evidence="6">
    <location>
        <position position="1"/>
    </location>
</feature>
<proteinExistence type="predicted"/>
<dbReference type="PANTHER" id="PTHR11361:SF34">
    <property type="entry name" value="DNA MISMATCH REPAIR PROTEIN MSH1, MITOCHONDRIAL"/>
    <property type="match status" value="1"/>
</dbReference>
<dbReference type="InterPro" id="IPR045076">
    <property type="entry name" value="MutS"/>
</dbReference>
<evidence type="ECO:0000256" key="1">
    <source>
        <dbReference type="ARBA" id="ARBA00022741"/>
    </source>
</evidence>
<protein>
    <recommendedName>
        <fullName evidence="7">DNA mismatch repair proteins mutS family domain-containing protein</fullName>
    </recommendedName>
</protein>
<dbReference type="Gene3D" id="3.40.50.300">
    <property type="entry name" value="P-loop containing nucleotide triphosphate hydrolases"/>
    <property type="match status" value="1"/>
</dbReference>
<keyword evidence="1" id="KW-0547">Nucleotide-binding</keyword>
<dbReference type="EMBL" id="BARS01054017">
    <property type="protein sequence ID" value="GAG44797.1"/>
    <property type="molecule type" value="Genomic_DNA"/>
</dbReference>
<dbReference type="Gene3D" id="1.10.1420.10">
    <property type="match status" value="2"/>
</dbReference>
<dbReference type="InterPro" id="IPR036187">
    <property type="entry name" value="DNA_mismatch_repair_MutS_sf"/>
</dbReference>
<evidence type="ECO:0000259" key="5">
    <source>
        <dbReference type="Pfam" id="PF05190"/>
    </source>
</evidence>
<reference evidence="6" key="1">
    <citation type="journal article" date="2014" name="Front. Microbiol.">
        <title>High frequency of phylogenetically diverse reductive dehalogenase-homologous genes in deep subseafloor sedimentary metagenomes.</title>
        <authorList>
            <person name="Kawai M."/>
            <person name="Futagami T."/>
            <person name="Toyoda A."/>
            <person name="Takaki Y."/>
            <person name="Nishi S."/>
            <person name="Hori S."/>
            <person name="Arai W."/>
            <person name="Tsubouchi T."/>
            <person name="Morono Y."/>
            <person name="Uchiyama I."/>
            <person name="Ito T."/>
            <person name="Fujiyama A."/>
            <person name="Inagaki F."/>
            <person name="Takami H."/>
        </authorList>
    </citation>
    <scope>NUCLEOTIDE SEQUENCE</scope>
    <source>
        <strain evidence="6">Expedition CK06-06</strain>
    </source>
</reference>
<dbReference type="GO" id="GO:0006298">
    <property type="term" value="P:mismatch repair"/>
    <property type="evidence" value="ECO:0007669"/>
    <property type="project" value="InterPro"/>
</dbReference>
<organism evidence="6">
    <name type="scientific">marine sediment metagenome</name>
    <dbReference type="NCBI Taxonomy" id="412755"/>
    <lineage>
        <taxon>unclassified sequences</taxon>
        <taxon>metagenomes</taxon>
        <taxon>ecological metagenomes</taxon>
    </lineage>
</organism>
<dbReference type="Pfam" id="PF05190">
    <property type="entry name" value="MutS_IV"/>
    <property type="match status" value="1"/>
</dbReference>
<evidence type="ECO:0000256" key="3">
    <source>
        <dbReference type="ARBA" id="ARBA00023125"/>
    </source>
</evidence>
<evidence type="ECO:0000313" key="6">
    <source>
        <dbReference type="EMBL" id="GAG44797.1"/>
    </source>
</evidence>
<keyword evidence="2" id="KW-0067">ATP-binding</keyword>
<accession>X0YBY1</accession>
<feature type="domain" description="DNA mismatch repair proteins mutS family" evidence="4">
    <location>
        <begin position="185"/>
        <end position="222"/>
    </location>
</feature>